<keyword evidence="2" id="KW-1185">Reference proteome</keyword>
<name>K0QZG4_THAOC</name>
<sequence>LSPTEAYSVAAPHFIATDLPHRRCGDHFAVGGSVSIVDFGPVVEEVDGCSVAAAAASSSTPCPWSSAATRPASARARLARRLAVLVAAGHFDSGGGPQATG</sequence>
<proteinExistence type="predicted"/>
<reference evidence="1 2" key="1">
    <citation type="journal article" date="2012" name="Genome Biol.">
        <title>Genome and low-iron response of an oceanic diatom adapted to chronic iron limitation.</title>
        <authorList>
            <person name="Lommer M."/>
            <person name="Specht M."/>
            <person name="Roy A.S."/>
            <person name="Kraemer L."/>
            <person name="Andreson R."/>
            <person name="Gutowska M.A."/>
            <person name="Wolf J."/>
            <person name="Bergner S.V."/>
            <person name="Schilhabel M.B."/>
            <person name="Klostermeier U.C."/>
            <person name="Beiko R.G."/>
            <person name="Rosenstiel P."/>
            <person name="Hippler M."/>
            <person name="Laroche J."/>
        </authorList>
    </citation>
    <scope>NUCLEOTIDE SEQUENCE [LARGE SCALE GENOMIC DNA]</scope>
    <source>
        <strain evidence="1 2">CCMP1005</strain>
    </source>
</reference>
<gene>
    <name evidence="1" type="ORF">THAOC_36373</name>
</gene>
<protein>
    <submittedName>
        <fullName evidence="1">Uncharacterized protein</fullName>
    </submittedName>
</protein>
<evidence type="ECO:0000313" key="2">
    <source>
        <dbReference type="Proteomes" id="UP000266841"/>
    </source>
</evidence>
<accession>K0QZG4</accession>
<dbReference type="Proteomes" id="UP000266841">
    <property type="component" value="Unassembled WGS sequence"/>
</dbReference>
<organism evidence="1 2">
    <name type="scientific">Thalassiosira oceanica</name>
    <name type="common">Marine diatom</name>
    <dbReference type="NCBI Taxonomy" id="159749"/>
    <lineage>
        <taxon>Eukaryota</taxon>
        <taxon>Sar</taxon>
        <taxon>Stramenopiles</taxon>
        <taxon>Ochrophyta</taxon>
        <taxon>Bacillariophyta</taxon>
        <taxon>Coscinodiscophyceae</taxon>
        <taxon>Thalassiosirophycidae</taxon>
        <taxon>Thalassiosirales</taxon>
        <taxon>Thalassiosiraceae</taxon>
        <taxon>Thalassiosira</taxon>
    </lineage>
</organism>
<dbReference type="AlphaFoldDB" id="K0QZG4"/>
<dbReference type="EMBL" id="AGNL01048883">
    <property type="protein sequence ID" value="EJK45038.1"/>
    <property type="molecule type" value="Genomic_DNA"/>
</dbReference>
<feature type="non-terminal residue" evidence="1">
    <location>
        <position position="1"/>
    </location>
</feature>
<evidence type="ECO:0000313" key="1">
    <source>
        <dbReference type="EMBL" id="EJK45038.1"/>
    </source>
</evidence>
<comment type="caution">
    <text evidence="1">The sequence shown here is derived from an EMBL/GenBank/DDBJ whole genome shotgun (WGS) entry which is preliminary data.</text>
</comment>